<evidence type="ECO:0000256" key="3">
    <source>
        <dbReference type="ARBA" id="ARBA00004782"/>
    </source>
</evidence>
<dbReference type="PANTHER" id="PTHR43069:SF2">
    <property type="entry name" value="FUMARYLACETOACETASE"/>
    <property type="match status" value="1"/>
</dbReference>
<dbReference type="InterPro" id="IPR011234">
    <property type="entry name" value="Fumarylacetoacetase-like_C"/>
</dbReference>
<evidence type="ECO:0000256" key="2">
    <source>
        <dbReference type="ARBA" id="ARBA00001946"/>
    </source>
</evidence>
<comment type="pathway">
    <text evidence="3">Amino-acid degradation; L-phenylalanine degradation; acetoacetate and fumarate from L-phenylalanine: step 6/6.</text>
</comment>
<keyword evidence="5" id="KW-0479">Metal-binding</keyword>
<dbReference type="Pfam" id="PF01557">
    <property type="entry name" value="FAA_hydrolase"/>
    <property type="match status" value="1"/>
</dbReference>
<dbReference type="SUPFAM" id="SSF63433">
    <property type="entry name" value="Fumarylacetoacetate hydrolase, FAH, N-terminal domain"/>
    <property type="match status" value="1"/>
</dbReference>
<dbReference type="SUPFAM" id="SSF56529">
    <property type="entry name" value="FAH"/>
    <property type="match status" value="1"/>
</dbReference>
<feature type="region of interest" description="Disordered" evidence="11">
    <location>
        <begin position="178"/>
        <end position="200"/>
    </location>
</feature>
<organism evidence="14 15">
    <name type="scientific">Aurantiacibacter sediminis</name>
    <dbReference type="NCBI Taxonomy" id="2793064"/>
    <lineage>
        <taxon>Bacteria</taxon>
        <taxon>Pseudomonadati</taxon>
        <taxon>Pseudomonadota</taxon>
        <taxon>Alphaproteobacteria</taxon>
        <taxon>Sphingomonadales</taxon>
        <taxon>Erythrobacteraceae</taxon>
        <taxon>Aurantiacibacter</taxon>
    </lineage>
</organism>
<keyword evidence="6 14" id="KW-0378">Hydrolase</keyword>
<sequence>MTHHTTDHTHDMNATSWVESANGHPDFPVQNLPFGVFSTDGEDARGGVAIGDYVLDLRNVLDGDLIEDDRDLLHYASFATLNDFFAMPGGPSELRAKLFAALTDESYKAAMEVCLVPMADVQMHLPFQIHDYTDFYTGIHHAVNIGSLFRPDNPLLPNYKHVPIGYHGRSSSICVSGTDVKRPTGQQKPAEEGGTPEFGPSKRLDYELEMAIWVGQGNDLGDPIPVGEAEQHIAGISILNDWSARDIQAWEYQPLGPFLAKNFASTVSPWVVTMDALAPFRTAQPARAEGDPEPLPYLQHDMSHAAFGIQMEVLITTPKMREAGAEPHRLSHGPMTAMYWTAAQLIAHHSVGGCNMQPGDLLGTGTLTSGEDGGEGSLIELTEGGKKTISLPNGEERKFLEDGDEVIMRAYAEKDGYARIGMGECRATIVG</sequence>
<keyword evidence="7" id="KW-0106">Calcium</keyword>
<keyword evidence="8" id="KW-0460">Magnesium</keyword>
<dbReference type="Gene3D" id="2.30.30.230">
    <property type="entry name" value="Fumarylacetoacetase, N-terminal domain"/>
    <property type="match status" value="1"/>
</dbReference>
<feature type="domain" description="Fumarylacetoacetase N-terminal" evidence="13">
    <location>
        <begin position="30"/>
        <end position="126"/>
    </location>
</feature>
<evidence type="ECO:0000256" key="7">
    <source>
        <dbReference type="ARBA" id="ARBA00022837"/>
    </source>
</evidence>
<dbReference type="InterPro" id="IPR036663">
    <property type="entry name" value="Fumarylacetoacetase_C_sf"/>
</dbReference>
<reference evidence="14 15" key="1">
    <citation type="submission" date="2020-11" db="EMBL/GenBank/DDBJ databases">
        <title>Erythrobacter sediminis sp. nov., a marine bacterium from a tidal flat of Garorim Bay.</title>
        <authorList>
            <person name="Kim D."/>
            <person name="Yoo Y."/>
            <person name="Kim J.-J."/>
        </authorList>
    </citation>
    <scope>NUCLEOTIDE SEQUENCE [LARGE SCALE GENOMIC DNA]</scope>
    <source>
        <strain evidence="14 15">JGD-13</strain>
    </source>
</reference>
<dbReference type="NCBIfam" id="TIGR01266">
    <property type="entry name" value="fum_ac_acetase"/>
    <property type="match status" value="1"/>
</dbReference>
<keyword evidence="15" id="KW-1185">Reference proteome</keyword>
<dbReference type="InterPro" id="IPR015377">
    <property type="entry name" value="Fumarylacetoacetase_N"/>
</dbReference>
<dbReference type="PANTHER" id="PTHR43069">
    <property type="entry name" value="FUMARYLACETOACETASE"/>
    <property type="match status" value="1"/>
</dbReference>
<dbReference type="RefSeq" id="WP_197920645.1">
    <property type="nucleotide sequence ID" value="NZ_CAWPTA010000006.1"/>
</dbReference>
<comment type="cofactor">
    <cofactor evidence="1">
        <name>Ca(2+)</name>
        <dbReference type="ChEBI" id="CHEBI:29108"/>
    </cofactor>
</comment>
<dbReference type="InterPro" id="IPR005959">
    <property type="entry name" value="Fumarylacetoacetase"/>
</dbReference>
<protein>
    <recommendedName>
        <fullName evidence="4">fumarylacetoacetase</fullName>
        <ecNumber evidence="4">3.7.1.2</ecNumber>
    </recommendedName>
</protein>
<evidence type="ECO:0000256" key="11">
    <source>
        <dbReference type="SAM" id="MobiDB-lite"/>
    </source>
</evidence>
<comment type="caution">
    <text evidence="14">The sequence shown here is derived from an EMBL/GenBank/DDBJ whole genome shotgun (WGS) entry which is preliminary data.</text>
</comment>
<comment type="cofactor">
    <cofactor evidence="2">
        <name>Mg(2+)</name>
        <dbReference type="ChEBI" id="CHEBI:18420"/>
    </cofactor>
</comment>
<evidence type="ECO:0000256" key="1">
    <source>
        <dbReference type="ARBA" id="ARBA00001913"/>
    </source>
</evidence>
<dbReference type="Gene3D" id="3.90.850.10">
    <property type="entry name" value="Fumarylacetoacetase-like, C-terminal domain"/>
    <property type="match status" value="1"/>
</dbReference>
<evidence type="ECO:0000313" key="15">
    <source>
        <dbReference type="Proteomes" id="UP000602442"/>
    </source>
</evidence>
<evidence type="ECO:0000259" key="12">
    <source>
        <dbReference type="Pfam" id="PF01557"/>
    </source>
</evidence>
<proteinExistence type="predicted"/>
<evidence type="ECO:0000259" key="13">
    <source>
        <dbReference type="Pfam" id="PF09298"/>
    </source>
</evidence>
<keyword evidence="10" id="KW-0585">Phenylalanine catabolism</keyword>
<keyword evidence="9" id="KW-0828">Tyrosine catabolism</keyword>
<evidence type="ECO:0000256" key="6">
    <source>
        <dbReference type="ARBA" id="ARBA00022801"/>
    </source>
</evidence>
<evidence type="ECO:0000256" key="4">
    <source>
        <dbReference type="ARBA" id="ARBA00012094"/>
    </source>
</evidence>
<evidence type="ECO:0000256" key="9">
    <source>
        <dbReference type="ARBA" id="ARBA00022878"/>
    </source>
</evidence>
<gene>
    <name evidence="14" type="primary">fahA</name>
    <name evidence="14" type="ORF">I5L03_05395</name>
</gene>
<dbReference type="GO" id="GO:0004334">
    <property type="term" value="F:fumarylacetoacetase activity"/>
    <property type="evidence" value="ECO:0007669"/>
    <property type="project" value="UniProtKB-EC"/>
</dbReference>
<evidence type="ECO:0000256" key="10">
    <source>
        <dbReference type="ARBA" id="ARBA00023232"/>
    </source>
</evidence>
<dbReference type="InterPro" id="IPR036462">
    <property type="entry name" value="Fumarylacetoacetase_N_sf"/>
</dbReference>
<evidence type="ECO:0000256" key="8">
    <source>
        <dbReference type="ARBA" id="ARBA00022842"/>
    </source>
</evidence>
<dbReference type="EMBL" id="JAEANY010000001">
    <property type="protein sequence ID" value="MBH5322014.1"/>
    <property type="molecule type" value="Genomic_DNA"/>
</dbReference>
<evidence type="ECO:0000256" key="5">
    <source>
        <dbReference type="ARBA" id="ARBA00022723"/>
    </source>
</evidence>
<name>A0ABS0N225_9SPHN</name>
<evidence type="ECO:0000313" key="14">
    <source>
        <dbReference type="EMBL" id="MBH5322014.1"/>
    </source>
</evidence>
<dbReference type="Proteomes" id="UP000602442">
    <property type="component" value="Unassembled WGS sequence"/>
</dbReference>
<feature type="domain" description="Fumarylacetoacetase-like C-terminal" evidence="12">
    <location>
        <begin position="159"/>
        <end position="430"/>
    </location>
</feature>
<dbReference type="Pfam" id="PF09298">
    <property type="entry name" value="FAA_hydrolase_N"/>
    <property type="match status" value="1"/>
</dbReference>
<accession>A0ABS0N225</accession>
<dbReference type="EC" id="3.7.1.2" evidence="4"/>